<evidence type="ECO:0000256" key="6">
    <source>
        <dbReference type="ARBA" id="ARBA00023180"/>
    </source>
</evidence>
<dbReference type="CDD" id="cd21176">
    <property type="entry name" value="LPMO_auxiliary-like"/>
    <property type="match status" value="1"/>
</dbReference>
<evidence type="ECO:0000256" key="2">
    <source>
        <dbReference type="ARBA" id="ARBA00022475"/>
    </source>
</evidence>
<dbReference type="PANTHER" id="PTHR34992:SF5">
    <property type="entry name" value="ANCHORED PROTEIN, PUTATIVE (AFU_ORTHOLOGUE AFUA_6G02800)-RELATED"/>
    <property type="match status" value="1"/>
</dbReference>
<comment type="subcellular location">
    <subcellularLocation>
        <location evidence="1">Cell membrane</location>
        <topology evidence="1">Lipid-anchor</topology>
        <topology evidence="1">GPI-anchor</topology>
    </subcellularLocation>
</comment>
<keyword evidence="9" id="KW-0812">Transmembrane</keyword>
<dbReference type="GO" id="GO:0005886">
    <property type="term" value="C:plasma membrane"/>
    <property type="evidence" value="ECO:0007669"/>
    <property type="project" value="UniProtKB-SubCell"/>
</dbReference>
<evidence type="ECO:0000256" key="9">
    <source>
        <dbReference type="SAM" id="Phobius"/>
    </source>
</evidence>
<evidence type="ECO:0000256" key="7">
    <source>
        <dbReference type="ARBA" id="ARBA00023288"/>
    </source>
</evidence>
<dbReference type="InterPro" id="IPR046530">
    <property type="entry name" value="BIM1-like_dom"/>
</dbReference>
<comment type="caution">
    <text evidence="12">The sequence shown here is derived from an EMBL/GenBank/DDBJ whole genome shotgun (WGS) entry which is preliminary data.</text>
</comment>
<evidence type="ECO:0000256" key="10">
    <source>
        <dbReference type="SAM" id="SignalP"/>
    </source>
</evidence>
<evidence type="ECO:0000313" key="12">
    <source>
        <dbReference type="EMBL" id="KAK0752371.1"/>
    </source>
</evidence>
<keyword evidence="4 10" id="KW-0732">Signal</keyword>
<keyword evidence="6" id="KW-0325">Glycoprotein</keyword>
<keyword evidence="9" id="KW-1133">Transmembrane helix</keyword>
<evidence type="ECO:0000256" key="4">
    <source>
        <dbReference type="ARBA" id="ARBA00022729"/>
    </source>
</evidence>
<evidence type="ECO:0000313" key="13">
    <source>
        <dbReference type="Proteomes" id="UP001172155"/>
    </source>
</evidence>
<keyword evidence="2" id="KW-1003">Cell membrane</keyword>
<evidence type="ECO:0000259" key="11">
    <source>
        <dbReference type="Pfam" id="PF20238"/>
    </source>
</evidence>
<dbReference type="PANTHER" id="PTHR34992">
    <property type="entry name" value="HYPHAL ANASTAMOSIS-7 PROTEIN"/>
    <property type="match status" value="1"/>
</dbReference>
<protein>
    <recommendedName>
        <fullName evidence="11">Copper acquisition factor BIM1-like domain-containing protein</fullName>
    </recommendedName>
</protein>
<keyword evidence="3" id="KW-0336">GPI-anchor</keyword>
<feature type="signal peptide" evidence="10">
    <location>
        <begin position="1"/>
        <end position="16"/>
    </location>
</feature>
<keyword evidence="13" id="KW-1185">Reference proteome</keyword>
<evidence type="ECO:0000256" key="3">
    <source>
        <dbReference type="ARBA" id="ARBA00022622"/>
    </source>
</evidence>
<keyword evidence="7" id="KW-0449">Lipoprotein</keyword>
<dbReference type="GO" id="GO:0098552">
    <property type="term" value="C:side of membrane"/>
    <property type="evidence" value="ECO:0007669"/>
    <property type="project" value="UniProtKB-KW"/>
</dbReference>
<gene>
    <name evidence="12" type="ORF">B0T18DRAFT_436438</name>
</gene>
<organism evidence="12 13">
    <name type="scientific">Schizothecium vesticola</name>
    <dbReference type="NCBI Taxonomy" id="314040"/>
    <lineage>
        <taxon>Eukaryota</taxon>
        <taxon>Fungi</taxon>
        <taxon>Dikarya</taxon>
        <taxon>Ascomycota</taxon>
        <taxon>Pezizomycotina</taxon>
        <taxon>Sordariomycetes</taxon>
        <taxon>Sordariomycetidae</taxon>
        <taxon>Sordariales</taxon>
        <taxon>Schizotheciaceae</taxon>
        <taxon>Schizothecium</taxon>
    </lineage>
</organism>
<keyword evidence="5 9" id="KW-0472">Membrane</keyword>
<feature type="chain" id="PRO_5041392188" description="Copper acquisition factor BIM1-like domain-containing protein" evidence="10">
    <location>
        <begin position="17"/>
        <end position="266"/>
    </location>
</feature>
<feature type="transmembrane region" description="Helical" evidence="9">
    <location>
        <begin position="217"/>
        <end position="240"/>
    </location>
</feature>
<evidence type="ECO:0000256" key="1">
    <source>
        <dbReference type="ARBA" id="ARBA00004609"/>
    </source>
</evidence>
<sequence>MHRLFLLAGLAVPILATEEDMGPAAFLWPPDRAWSAHIDNNAPCGSVEGPGKRVQFPLTGGRISLVAQDDSYETMIAISYKNDPRSQSDFTPLTPPIRELDPGHTCLPLPPPPSSIAEGTNATLQVRYTADFDHPFNQLFYACADITFVRAASFDPTTINAVCFNATSPVDVPAPTATNVVPTDLPGHGDNEPVIPGLSPTPEPVDAGKGGGLSKGALAGVVVGSVLGVAVVLGLALLYYREKQKKERLERQRDSGRGVAVDDATV</sequence>
<dbReference type="Proteomes" id="UP001172155">
    <property type="component" value="Unassembled WGS sequence"/>
</dbReference>
<dbReference type="AlphaFoldDB" id="A0AA40KB33"/>
<reference evidence="12" key="1">
    <citation type="submission" date="2023-06" db="EMBL/GenBank/DDBJ databases">
        <title>Genome-scale phylogeny and comparative genomics of the fungal order Sordariales.</title>
        <authorList>
            <consortium name="Lawrence Berkeley National Laboratory"/>
            <person name="Hensen N."/>
            <person name="Bonometti L."/>
            <person name="Westerberg I."/>
            <person name="Brannstrom I.O."/>
            <person name="Guillou S."/>
            <person name="Cros-Aarteil S."/>
            <person name="Calhoun S."/>
            <person name="Haridas S."/>
            <person name="Kuo A."/>
            <person name="Mondo S."/>
            <person name="Pangilinan J."/>
            <person name="Riley R."/>
            <person name="LaButti K."/>
            <person name="Andreopoulos B."/>
            <person name="Lipzen A."/>
            <person name="Chen C."/>
            <person name="Yanf M."/>
            <person name="Daum C."/>
            <person name="Ng V."/>
            <person name="Clum A."/>
            <person name="Steindorff A."/>
            <person name="Ohm R."/>
            <person name="Martin F."/>
            <person name="Silar P."/>
            <person name="Natvig D."/>
            <person name="Lalanne C."/>
            <person name="Gautier V."/>
            <person name="Ament-velasquez S.L."/>
            <person name="Kruys A."/>
            <person name="Hutchinson M.I."/>
            <person name="Powell A.J."/>
            <person name="Barry K."/>
            <person name="Miller A.N."/>
            <person name="Grigoriev I.V."/>
            <person name="Debuchy R."/>
            <person name="Gladieux P."/>
            <person name="Thoren M.H."/>
            <person name="Johannesson H."/>
        </authorList>
    </citation>
    <scope>NUCLEOTIDE SEQUENCE</scope>
    <source>
        <strain evidence="12">SMH3187-1</strain>
    </source>
</reference>
<evidence type="ECO:0000256" key="5">
    <source>
        <dbReference type="ARBA" id="ARBA00023136"/>
    </source>
</evidence>
<feature type="region of interest" description="Disordered" evidence="8">
    <location>
        <begin position="247"/>
        <end position="266"/>
    </location>
</feature>
<dbReference type="InterPro" id="IPR046936">
    <property type="entry name" value="BIM1-like"/>
</dbReference>
<feature type="compositionally biased region" description="Basic and acidic residues" evidence="8">
    <location>
        <begin position="247"/>
        <end position="256"/>
    </location>
</feature>
<accession>A0AA40KB33</accession>
<evidence type="ECO:0000256" key="8">
    <source>
        <dbReference type="SAM" id="MobiDB-lite"/>
    </source>
</evidence>
<dbReference type="EMBL" id="JAUKUD010000002">
    <property type="protein sequence ID" value="KAK0752371.1"/>
    <property type="molecule type" value="Genomic_DNA"/>
</dbReference>
<name>A0AA40KB33_9PEZI</name>
<dbReference type="Pfam" id="PF20238">
    <property type="entry name" value="BIM1-like_dom"/>
    <property type="match status" value="1"/>
</dbReference>
<feature type="domain" description="Copper acquisition factor BIM1-like" evidence="11">
    <location>
        <begin position="21"/>
        <end position="167"/>
    </location>
</feature>
<proteinExistence type="predicted"/>